<dbReference type="EMBL" id="KT591076">
    <property type="protein sequence ID" value="AMB17307.1"/>
    <property type="molecule type" value="Genomic_DNA"/>
</dbReference>
<accession>A0A109QLI9</accession>
<dbReference type="InterPro" id="IPR029063">
    <property type="entry name" value="SAM-dependent_MTases_sf"/>
</dbReference>
<dbReference type="GO" id="GO:0032259">
    <property type="term" value="P:methylation"/>
    <property type="evidence" value="ECO:0007669"/>
    <property type="project" value="UniProtKB-KW"/>
</dbReference>
<name>A0A109QLI9_9CAUD</name>
<dbReference type="GO" id="GO:0008168">
    <property type="term" value="F:methyltransferase activity"/>
    <property type="evidence" value="ECO:0007669"/>
    <property type="project" value="UniProtKB-KW"/>
</dbReference>
<organism evidence="1 2">
    <name type="scientific">Mycobacterium phage Weiss13</name>
    <dbReference type="NCBI Taxonomy" id="1784843"/>
    <lineage>
        <taxon>Viruses</taxon>
        <taxon>Duplodnaviria</taxon>
        <taxon>Heunggongvirae</taxon>
        <taxon>Uroviricota</taxon>
        <taxon>Caudoviricetes</taxon>
        <taxon>Papyrusvirus</taxon>
        <taxon>Papyrusvirus send513</taxon>
    </lineage>
</organism>
<proteinExistence type="predicted"/>
<dbReference type="Proteomes" id="UP000224265">
    <property type="component" value="Segment"/>
</dbReference>
<protein>
    <submittedName>
        <fullName evidence="1">Methyltransferase</fullName>
    </submittedName>
</protein>
<keyword evidence="1" id="KW-0808">Transferase</keyword>
<gene>
    <name evidence="1" type="ORF">SEA_WEISS13_93</name>
</gene>
<evidence type="ECO:0000313" key="2">
    <source>
        <dbReference type="Proteomes" id="UP000224265"/>
    </source>
</evidence>
<dbReference type="SUPFAM" id="SSF53335">
    <property type="entry name" value="S-adenosyl-L-methionine-dependent methyltransferases"/>
    <property type="match status" value="1"/>
</dbReference>
<reference evidence="1 2" key="1">
    <citation type="submission" date="2015-08" db="EMBL/GenBank/DDBJ databases">
        <authorList>
            <person name="Adams C.A."/>
            <person name="Ardeshna N.S."/>
            <person name="Badithe A.V."/>
            <person name="Badrani J.H."/>
            <person name="Birkholz E.A."/>
            <person name="Butler M."/>
            <person name="Chu A."/>
            <person name="Farmer C.N."/>
            <person name="Frischer G.M."/>
            <person name="Hsieh L.Y."/>
            <person name="Jackson K.B."/>
            <person name="Kagy D.N."/>
            <person name="Kendall J.C."/>
            <person name="Lin C.Y."/>
            <person name="Morgan M.N."/>
            <person name="Nachnani R."/>
            <person name="Nadeau S.M."/>
            <person name="Parikh M."/>
            <person name="Perez M.V."/>
            <person name="Peters C.E."/>
            <person name="Pogliano J."/>
            <person name="Popescu N.I."/>
            <person name="Shiao R."/>
            <person name="Song C.L."/>
            <person name="Ting J.M."/>
            <person name="Udani D.R."/>
            <person name="Waller L.B."/>
            <person name="Wang A.Y."/>
            <person name="Wu C.E."/>
            <person name="Yang A.B."/>
            <person name="Yao J."/>
            <person name="Zhang B.H."/>
            <person name="Anders K.R."/>
            <person name="Bradley K.W."/>
            <person name="Asai D.J."/>
            <person name="Bowman C.A."/>
            <person name="Russell D.A."/>
            <person name="Pope W.H."/>
            <person name="Jacobs-Sera D."/>
            <person name="Hendrix R.W."/>
            <person name="Hatfull G.F."/>
        </authorList>
    </citation>
    <scope>NUCLEOTIDE SEQUENCE [LARGE SCALE GENOMIC DNA]</scope>
</reference>
<evidence type="ECO:0000313" key="1">
    <source>
        <dbReference type="EMBL" id="AMB17307.1"/>
    </source>
</evidence>
<keyword evidence="1" id="KW-0489">Methyltransferase</keyword>
<sequence>MKTILDLCAGTGAWSEPYRIKGYNVIRITLPDYDVTKVNISDREVVFLSQNPSVSDVVVKLVRIHGILAAPPCTQFSLANTRQTYALRPNFAEGLVPVRACEDIIRAAMCKGYTKFWAMENPFGHLRKFLGHPRYTFEAWWFDLEAMWSKKTDLWGYFNNPVRTVEERPARHTNQQRDQYRHTDGWYKPQCPPEYAHLGLDRAGIRAITPKGFAQAFYRANK</sequence>